<proteinExistence type="predicted"/>
<evidence type="ECO:0000313" key="1">
    <source>
        <dbReference type="EMBL" id="MFD0921857.1"/>
    </source>
</evidence>
<accession>A0ABW3FU25</accession>
<dbReference type="GO" id="GO:0032259">
    <property type="term" value="P:methylation"/>
    <property type="evidence" value="ECO:0007669"/>
    <property type="project" value="UniProtKB-KW"/>
</dbReference>
<dbReference type="EMBL" id="JBHTIW010000016">
    <property type="protein sequence ID" value="MFD0921857.1"/>
    <property type="molecule type" value="Genomic_DNA"/>
</dbReference>
<organism evidence="1 2">
    <name type="scientific">Saccharopolyspora rosea</name>
    <dbReference type="NCBI Taxonomy" id="524884"/>
    <lineage>
        <taxon>Bacteria</taxon>
        <taxon>Bacillati</taxon>
        <taxon>Actinomycetota</taxon>
        <taxon>Actinomycetes</taxon>
        <taxon>Pseudonocardiales</taxon>
        <taxon>Pseudonocardiaceae</taxon>
        <taxon>Saccharopolyspora</taxon>
    </lineage>
</organism>
<evidence type="ECO:0000313" key="2">
    <source>
        <dbReference type="Proteomes" id="UP001597018"/>
    </source>
</evidence>
<dbReference type="Pfam" id="PF04672">
    <property type="entry name" value="Methyltransf_19"/>
    <property type="match status" value="1"/>
</dbReference>
<protein>
    <submittedName>
        <fullName evidence="1">SAM-dependent methyltransferase</fullName>
        <ecNumber evidence="1">2.1.1.-</ecNumber>
    </submittedName>
</protein>
<name>A0ABW3FU25_9PSEU</name>
<reference evidence="2" key="1">
    <citation type="journal article" date="2019" name="Int. J. Syst. Evol. Microbiol.">
        <title>The Global Catalogue of Microorganisms (GCM) 10K type strain sequencing project: providing services to taxonomists for standard genome sequencing and annotation.</title>
        <authorList>
            <consortium name="The Broad Institute Genomics Platform"/>
            <consortium name="The Broad Institute Genome Sequencing Center for Infectious Disease"/>
            <person name="Wu L."/>
            <person name="Ma J."/>
        </authorList>
    </citation>
    <scope>NUCLEOTIDE SEQUENCE [LARGE SCALE GENOMIC DNA]</scope>
    <source>
        <strain evidence="2">CCUG 56401</strain>
    </source>
</reference>
<dbReference type="SUPFAM" id="SSF53335">
    <property type="entry name" value="S-adenosyl-L-methionine-dependent methyltransferases"/>
    <property type="match status" value="1"/>
</dbReference>
<dbReference type="Gene3D" id="3.40.50.150">
    <property type="entry name" value="Vaccinia Virus protein VP39"/>
    <property type="match status" value="1"/>
</dbReference>
<dbReference type="Proteomes" id="UP001597018">
    <property type="component" value="Unassembled WGS sequence"/>
</dbReference>
<dbReference type="InterPro" id="IPR006764">
    <property type="entry name" value="SAM_dep_MeTrfase_SAV2177_type"/>
</dbReference>
<dbReference type="PIRSF" id="PIRSF017393">
    <property type="entry name" value="MTase_SAV2177"/>
    <property type="match status" value="1"/>
</dbReference>
<keyword evidence="2" id="KW-1185">Reference proteome</keyword>
<dbReference type="GO" id="GO:0008168">
    <property type="term" value="F:methyltransferase activity"/>
    <property type="evidence" value="ECO:0007669"/>
    <property type="project" value="UniProtKB-KW"/>
</dbReference>
<comment type="caution">
    <text evidence="1">The sequence shown here is derived from an EMBL/GenBank/DDBJ whole genome shotgun (WGS) entry which is preliminary data.</text>
</comment>
<keyword evidence="1" id="KW-0489">Methyltransferase</keyword>
<sequence>MTDWIPEGADVTIPSAARVYDCLLGGGHNFEADRTFAAKAKEVFPGVDQACRANRAFMRRAVLHGLQSGVRQFLDIGSGIPTVGNVHEIAHPVDPEARVVYVDNEAVAVAHSELILDGNERATIVSADMCDPDALLKQAERHLDFDQPIMLLMLALIHFIPDTERPAELVARYRDALPPGSHLAITHATADARPDEMSRLEALYATSSNPAVARTREWITDLFGDFELVDPGAVFVPEWRPDHDTLSHPENYIFFGGVARKAA</sequence>
<gene>
    <name evidence="1" type="ORF">ACFQ16_19110</name>
</gene>
<dbReference type="InterPro" id="IPR029063">
    <property type="entry name" value="SAM-dependent_MTases_sf"/>
</dbReference>
<dbReference type="RefSeq" id="WP_263253229.1">
    <property type="nucleotide sequence ID" value="NZ_BAABLT010000051.1"/>
</dbReference>
<keyword evidence="1" id="KW-0808">Transferase</keyword>
<dbReference type="EC" id="2.1.1.-" evidence="1"/>